<dbReference type="GO" id="GO:0003700">
    <property type="term" value="F:DNA-binding transcription factor activity"/>
    <property type="evidence" value="ECO:0007669"/>
    <property type="project" value="TreeGrafter"/>
</dbReference>
<dbReference type="PANTHER" id="PTHR33221:SF2">
    <property type="entry name" value="TRANSCRIPTIONAL REGULATOR"/>
    <property type="match status" value="1"/>
</dbReference>
<dbReference type="Gene3D" id="1.10.10.10">
    <property type="entry name" value="Winged helix-like DNA-binding domain superfamily/Winged helix DNA-binding domain"/>
    <property type="match status" value="1"/>
</dbReference>
<proteinExistence type="predicted"/>
<evidence type="ECO:0000313" key="2">
    <source>
        <dbReference type="EMBL" id="KPL80890.1"/>
    </source>
</evidence>
<dbReference type="OrthoDB" id="9808360at2"/>
<dbReference type="Proteomes" id="UP000050501">
    <property type="component" value="Unassembled WGS sequence"/>
</dbReference>
<dbReference type="InterPro" id="IPR000944">
    <property type="entry name" value="Tscrpt_reg_Rrf2"/>
</dbReference>
<dbReference type="EMBL" id="DF967975">
    <property type="protein sequence ID" value="GAP19340.1"/>
    <property type="molecule type" value="Genomic_DNA"/>
</dbReference>
<reference evidence="2 3" key="2">
    <citation type="submission" date="2015-07" db="EMBL/GenBank/DDBJ databases">
        <title>Genome sequence of Levilinea saccharolytica DSM 16555.</title>
        <authorList>
            <person name="Hemp J."/>
            <person name="Ward L.M."/>
            <person name="Pace L.A."/>
            <person name="Fischer W.W."/>
        </authorList>
    </citation>
    <scope>NUCLEOTIDE SEQUENCE [LARGE SCALE GENOMIC DNA]</scope>
    <source>
        <strain evidence="2 3">KIBI-1</strain>
    </source>
</reference>
<gene>
    <name evidence="2" type="ORF">ADN01_10350</name>
    <name evidence="1" type="ORF">LSAC_03242</name>
</gene>
<dbReference type="PROSITE" id="PS01332">
    <property type="entry name" value="HTH_RRF2_1"/>
    <property type="match status" value="1"/>
</dbReference>
<dbReference type="InterPro" id="IPR036390">
    <property type="entry name" value="WH_DNA-bd_sf"/>
</dbReference>
<evidence type="ECO:0000313" key="3">
    <source>
        <dbReference type="Proteomes" id="UP000050501"/>
    </source>
</evidence>
<keyword evidence="3" id="KW-1185">Reference proteome</keyword>
<dbReference type="PROSITE" id="PS51197">
    <property type="entry name" value="HTH_RRF2_2"/>
    <property type="match status" value="1"/>
</dbReference>
<protein>
    <submittedName>
        <fullName evidence="1">Transcriptional regulator, BadM/Rrf2 family</fullName>
    </submittedName>
</protein>
<dbReference type="Pfam" id="PF02082">
    <property type="entry name" value="Rrf2"/>
    <property type="match status" value="1"/>
</dbReference>
<dbReference type="PATRIC" id="fig|229921.5.peg.472"/>
<dbReference type="AlphaFoldDB" id="A0A0M9U351"/>
<dbReference type="STRING" id="229921.ADN01_10350"/>
<dbReference type="InterPro" id="IPR030489">
    <property type="entry name" value="TR_Rrf2-type_CS"/>
</dbReference>
<dbReference type="RefSeq" id="WP_062419626.1">
    <property type="nucleotide sequence ID" value="NZ_BBXZ01000172.1"/>
</dbReference>
<sequence>MQITRQADYALRAMIYLAQMEPNRRASTSQIAGDQRIPPSFLAKIISQLSIAGLIHTSRGARGGVSLARSPEEISVLEVVEAIDGPIALNECTDNPENCPFGPSCLLRPLWCDTQAELVNRLRSTTFAQILPKQGA</sequence>
<organism evidence="1">
    <name type="scientific">Levilinea saccharolytica</name>
    <dbReference type="NCBI Taxonomy" id="229921"/>
    <lineage>
        <taxon>Bacteria</taxon>
        <taxon>Bacillati</taxon>
        <taxon>Chloroflexota</taxon>
        <taxon>Anaerolineae</taxon>
        <taxon>Anaerolineales</taxon>
        <taxon>Anaerolineaceae</taxon>
        <taxon>Levilinea</taxon>
    </lineage>
</organism>
<dbReference type="GO" id="GO:0005829">
    <property type="term" value="C:cytosol"/>
    <property type="evidence" value="ECO:0007669"/>
    <property type="project" value="TreeGrafter"/>
</dbReference>
<dbReference type="InterPro" id="IPR036388">
    <property type="entry name" value="WH-like_DNA-bd_sf"/>
</dbReference>
<name>A0A0M9U351_9CHLR</name>
<evidence type="ECO:0000313" key="1">
    <source>
        <dbReference type="EMBL" id="GAP19340.1"/>
    </source>
</evidence>
<dbReference type="EMBL" id="LGCM01000038">
    <property type="protein sequence ID" value="KPL80890.1"/>
    <property type="molecule type" value="Genomic_DNA"/>
</dbReference>
<reference evidence="1" key="1">
    <citation type="journal article" date="2015" name="Genome Announc.">
        <title>Draft Genome Sequences of Anaerolinea thermolimosa IMO-1, Bellilinea caldifistulae GOMI-1, Leptolinea tardivitalis YMTK-2, Levilinea saccharolytica KIBI-1, Longilinea arvoryzae KOME-1, Previously Described as Members of the Class Anaerolineae (Chloroflexi).</title>
        <authorList>
            <person name="Matsuura N."/>
            <person name="Tourlousse M.D."/>
            <person name="Ohashi A."/>
            <person name="Hugenholtz P."/>
            <person name="Sekiguchi Y."/>
        </authorList>
    </citation>
    <scope>NUCLEOTIDE SEQUENCE</scope>
    <source>
        <strain evidence="1">KIBI-1</strain>
    </source>
</reference>
<dbReference type="SUPFAM" id="SSF46785">
    <property type="entry name" value="Winged helix' DNA-binding domain"/>
    <property type="match status" value="1"/>
</dbReference>
<dbReference type="NCBIfam" id="TIGR00738">
    <property type="entry name" value="rrf2_super"/>
    <property type="match status" value="1"/>
</dbReference>
<dbReference type="PANTHER" id="PTHR33221">
    <property type="entry name" value="WINGED HELIX-TURN-HELIX TRANSCRIPTIONAL REGULATOR, RRF2 FAMILY"/>
    <property type="match status" value="1"/>
</dbReference>
<accession>A0A0M9U351</accession>